<evidence type="ECO:0000313" key="2">
    <source>
        <dbReference type="EMBL" id="MDT0342444.1"/>
    </source>
</evidence>
<protein>
    <submittedName>
        <fullName evidence="2">Uncharacterized protein</fullName>
    </submittedName>
</protein>
<keyword evidence="3" id="KW-1185">Reference proteome</keyword>
<dbReference type="RefSeq" id="WP_311703575.1">
    <property type="nucleotide sequence ID" value="NZ_JAVREL010000003.1"/>
</dbReference>
<feature type="transmembrane region" description="Helical" evidence="1">
    <location>
        <begin position="45"/>
        <end position="62"/>
    </location>
</feature>
<gene>
    <name evidence="2" type="ORF">RM590_07365</name>
</gene>
<organism evidence="2 3">
    <name type="scientific">Streptomyces litchfieldiae</name>
    <dbReference type="NCBI Taxonomy" id="3075543"/>
    <lineage>
        <taxon>Bacteria</taxon>
        <taxon>Bacillati</taxon>
        <taxon>Actinomycetota</taxon>
        <taxon>Actinomycetes</taxon>
        <taxon>Kitasatosporales</taxon>
        <taxon>Streptomycetaceae</taxon>
        <taxon>Streptomyces</taxon>
    </lineage>
</organism>
<accession>A0ABU2MP65</accession>
<name>A0ABU2MP65_9ACTN</name>
<keyword evidence="1" id="KW-0812">Transmembrane</keyword>
<keyword evidence="1" id="KW-1133">Transmembrane helix</keyword>
<comment type="caution">
    <text evidence="2">The sequence shown here is derived from an EMBL/GenBank/DDBJ whole genome shotgun (WGS) entry which is preliminary data.</text>
</comment>
<dbReference type="EMBL" id="JAVREL010000003">
    <property type="protein sequence ID" value="MDT0342444.1"/>
    <property type="molecule type" value="Genomic_DNA"/>
</dbReference>
<keyword evidence="1" id="KW-0472">Membrane</keyword>
<proteinExistence type="predicted"/>
<reference evidence="3" key="1">
    <citation type="submission" date="2023-07" db="EMBL/GenBank/DDBJ databases">
        <title>30 novel species of actinomycetes from the DSMZ collection.</title>
        <authorList>
            <person name="Nouioui I."/>
        </authorList>
    </citation>
    <scope>NUCLEOTIDE SEQUENCE [LARGE SCALE GENOMIC DNA]</scope>
    <source>
        <strain evidence="3">DSM 44938</strain>
    </source>
</reference>
<sequence length="258" mass="27602">MNDEHDATAARLGERLRREADALVPGPPPVLAVVREGRRIRRRRHLAVAASFFAVLLLPWAVTAFPRADTGPVGPDMAGAPGTTPPTTAARVVEPYEAVDIGTGWSIALRPPDRPGVHGGQGYVLVADEDFATATRLLADDQEPEVEGDDPGDDLSGFMTVLSEVFVISGTWRTEAGVPPAYVTVTHDEVTRAATLLRVPDEQGWGVYYAVFERTDEGGLIERALETAAGVRVELAGAEGHVIDKISEEDLGHDPLIS</sequence>
<dbReference type="Proteomes" id="UP001183246">
    <property type="component" value="Unassembled WGS sequence"/>
</dbReference>
<evidence type="ECO:0000313" key="3">
    <source>
        <dbReference type="Proteomes" id="UP001183246"/>
    </source>
</evidence>
<evidence type="ECO:0000256" key="1">
    <source>
        <dbReference type="SAM" id="Phobius"/>
    </source>
</evidence>